<dbReference type="EMBL" id="RCHU02000001">
    <property type="protein sequence ID" value="KAL3611852.1"/>
    <property type="molecule type" value="Genomic_DNA"/>
</dbReference>
<sequence>MDADREKHLDRYKVLVGCSLSRSNQAKESGRVGRPASWGVQHLLCMLDVVVPVLGLKDGGISSRTNENYFSVKGDPGQEQVLTFLSNGIPFMTLTFSFHKLGVFFAVPHRFVTVVELEPPA</sequence>
<evidence type="ECO:0000313" key="2">
    <source>
        <dbReference type="Proteomes" id="UP000309997"/>
    </source>
</evidence>
<reference evidence="1 2" key="1">
    <citation type="journal article" date="2024" name="Plant Biotechnol. J.">
        <title>Genome and CRISPR/Cas9 system of a widespread forest tree (Populus alba) in the world.</title>
        <authorList>
            <person name="Liu Y.J."/>
            <person name="Jiang P.F."/>
            <person name="Han X.M."/>
            <person name="Li X.Y."/>
            <person name="Wang H.M."/>
            <person name="Wang Y.J."/>
            <person name="Wang X.X."/>
            <person name="Zeng Q.Y."/>
        </authorList>
    </citation>
    <scope>NUCLEOTIDE SEQUENCE [LARGE SCALE GENOMIC DNA]</scope>
    <source>
        <strain evidence="2">cv. PAL-ZL1</strain>
    </source>
</reference>
<protein>
    <submittedName>
        <fullName evidence="1">Uncharacterized protein</fullName>
    </submittedName>
</protein>
<keyword evidence="2" id="KW-1185">Reference proteome</keyword>
<evidence type="ECO:0000313" key="1">
    <source>
        <dbReference type="EMBL" id="KAL3611852.1"/>
    </source>
</evidence>
<comment type="caution">
    <text evidence="1">The sequence shown here is derived from an EMBL/GenBank/DDBJ whole genome shotgun (WGS) entry which is preliminary data.</text>
</comment>
<dbReference type="Proteomes" id="UP000309997">
    <property type="component" value="Unassembled WGS sequence"/>
</dbReference>
<gene>
    <name evidence="1" type="ORF">D5086_002872</name>
</gene>
<organism evidence="1 2">
    <name type="scientific">Populus alba</name>
    <name type="common">White poplar</name>
    <dbReference type="NCBI Taxonomy" id="43335"/>
    <lineage>
        <taxon>Eukaryota</taxon>
        <taxon>Viridiplantae</taxon>
        <taxon>Streptophyta</taxon>
        <taxon>Embryophyta</taxon>
        <taxon>Tracheophyta</taxon>
        <taxon>Spermatophyta</taxon>
        <taxon>Magnoliopsida</taxon>
        <taxon>eudicotyledons</taxon>
        <taxon>Gunneridae</taxon>
        <taxon>Pentapetalae</taxon>
        <taxon>rosids</taxon>
        <taxon>fabids</taxon>
        <taxon>Malpighiales</taxon>
        <taxon>Salicaceae</taxon>
        <taxon>Saliceae</taxon>
        <taxon>Populus</taxon>
    </lineage>
</organism>
<accession>A0ACC4D2S2</accession>
<proteinExistence type="predicted"/>
<name>A0ACC4D2S2_POPAL</name>